<dbReference type="AlphaFoldDB" id="K2SGP6"/>
<feature type="compositionally biased region" description="Low complexity" evidence="1">
    <location>
        <begin position="40"/>
        <end position="53"/>
    </location>
</feature>
<dbReference type="EMBL" id="AHHD01000046">
    <property type="protein sequence ID" value="EKG21599.1"/>
    <property type="molecule type" value="Genomic_DNA"/>
</dbReference>
<evidence type="ECO:0000256" key="1">
    <source>
        <dbReference type="SAM" id="MobiDB-lite"/>
    </source>
</evidence>
<protein>
    <submittedName>
        <fullName evidence="2">TranscriptionfactorTFIIDcomplexsubunitTaf13</fullName>
    </submittedName>
</protein>
<name>K2SGP6_MACPH</name>
<gene>
    <name evidence="2" type="ORF">MPH_01107</name>
</gene>
<dbReference type="HOGENOM" id="CLU_2121541_0_0_1"/>
<dbReference type="InParanoid" id="K2SGP6"/>
<feature type="compositionally biased region" description="Polar residues" evidence="1">
    <location>
        <begin position="105"/>
        <end position="114"/>
    </location>
</feature>
<sequence length="114" mass="13022">MTEPRMRMRQKGQQFDTRDLEAYLIAFGDDRNPLPETRSSHSARSSPSTMSRLARTRLKRKKARRESARTNVPETSARRSAPRKRQKAPRTEQRSITAGMDTANGVRTASYTPT</sequence>
<feature type="region of interest" description="Disordered" evidence="1">
    <location>
        <begin position="28"/>
        <end position="114"/>
    </location>
</feature>
<proteinExistence type="predicted"/>
<accession>K2SGP6</accession>
<dbReference type="OrthoDB" id="10266074at2759"/>
<dbReference type="Proteomes" id="UP000007129">
    <property type="component" value="Unassembled WGS sequence"/>
</dbReference>
<evidence type="ECO:0000313" key="2">
    <source>
        <dbReference type="EMBL" id="EKG21599.1"/>
    </source>
</evidence>
<organism evidence="2 3">
    <name type="scientific">Macrophomina phaseolina (strain MS6)</name>
    <name type="common">Charcoal rot fungus</name>
    <dbReference type="NCBI Taxonomy" id="1126212"/>
    <lineage>
        <taxon>Eukaryota</taxon>
        <taxon>Fungi</taxon>
        <taxon>Dikarya</taxon>
        <taxon>Ascomycota</taxon>
        <taxon>Pezizomycotina</taxon>
        <taxon>Dothideomycetes</taxon>
        <taxon>Dothideomycetes incertae sedis</taxon>
        <taxon>Botryosphaeriales</taxon>
        <taxon>Botryosphaeriaceae</taxon>
        <taxon>Macrophomina</taxon>
    </lineage>
</organism>
<dbReference type="STRING" id="1126212.K2SGP6"/>
<reference evidence="2 3" key="1">
    <citation type="journal article" date="2012" name="BMC Genomics">
        <title>Tools to kill: Genome of one of the most destructive plant pathogenic fungi Macrophomina phaseolina.</title>
        <authorList>
            <person name="Islam M.S."/>
            <person name="Haque M.S."/>
            <person name="Islam M.M."/>
            <person name="Emdad E.M."/>
            <person name="Halim A."/>
            <person name="Hossen Q.M.M."/>
            <person name="Hossain M.Z."/>
            <person name="Ahmed B."/>
            <person name="Rahim S."/>
            <person name="Rahman M.S."/>
            <person name="Alam M.M."/>
            <person name="Hou S."/>
            <person name="Wan X."/>
            <person name="Saito J.A."/>
            <person name="Alam M."/>
        </authorList>
    </citation>
    <scope>NUCLEOTIDE SEQUENCE [LARGE SCALE GENOMIC DNA]</scope>
    <source>
        <strain evidence="2 3">MS6</strain>
    </source>
</reference>
<feature type="compositionally biased region" description="Basic residues" evidence="1">
    <location>
        <begin position="54"/>
        <end position="64"/>
    </location>
</feature>
<dbReference type="VEuPathDB" id="FungiDB:MPH_01107"/>
<comment type="caution">
    <text evidence="2">The sequence shown here is derived from an EMBL/GenBank/DDBJ whole genome shotgun (WGS) entry which is preliminary data.</text>
</comment>
<evidence type="ECO:0000313" key="3">
    <source>
        <dbReference type="Proteomes" id="UP000007129"/>
    </source>
</evidence>